<dbReference type="PANTHER" id="PTHR43737:SF1">
    <property type="entry name" value="DUF1501 DOMAIN-CONTAINING PROTEIN"/>
    <property type="match status" value="1"/>
</dbReference>
<dbReference type="RefSeq" id="WP_066314091.1">
    <property type="nucleotide sequence ID" value="NZ_CANLSS010000013.1"/>
</dbReference>
<proteinExistence type="predicted"/>
<dbReference type="OrthoDB" id="9779968at2"/>
<comment type="caution">
    <text evidence="1">The sequence shown here is derived from an EMBL/GenBank/DDBJ whole genome shotgun (WGS) entry which is preliminary data.</text>
</comment>
<dbReference type="InterPro" id="IPR010869">
    <property type="entry name" value="DUF1501"/>
</dbReference>
<dbReference type="AlphaFoldDB" id="A0A163AFI0"/>
<gene>
    <name evidence="1" type="ORF">AWE51_06040</name>
</gene>
<organism evidence="1 2">
    <name type="scientific">Aquimarina aggregata</name>
    <dbReference type="NCBI Taxonomy" id="1642818"/>
    <lineage>
        <taxon>Bacteria</taxon>
        <taxon>Pseudomonadati</taxon>
        <taxon>Bacteroidota</taxon>
        <taxon>Flavobacteriia</taxon>
        <taxon>Flavobacteriales</taxon>
        <taxon>Flavobacteriaceae</taxon>
        <taxon>Aquimarina</taxon>
    </lineage>
</organism>
<dbReference type="InterPro" id="IPR017850">
    <property type="entry name" value="Alkaline_phosphatase_core_sf"/>
</dbReference>
<evidence type="ECO:0000313" key="2">
    <source>
        <dbReference type="Proteomes" id="UP000076715"/>
    </source>
</evidence>
<dbReference type="Pfam" id="PF07394">
    <property type="entry name" value="DUF1501"/>
    <property type="match status" value="1"/>
</dbReference>
<evidence type="ECO:0000313" key="1">
    <source>
        <dbReference type="EMBL" id="KZS40511.1"/>
    </source>
</evidence>
<dbReference type="PANTHER" id="PTHR43737">
    <property type="entry name" value="BLL7424 PROTEIN"/>
    <property type="match status" value="1"/>
</dbReference>
<protein>
    <submittedName>
        <fullName evidence="1">Twin-arginine translocation pathway signal</fullName>
    </submittedName>
</protein>
<sequence>MERRDFLKQSVFASGITLIPSFLKGMEFLSPNQLSGYKNVIIIQLSGGNDGLNSIIPISNDIYHNLRPSIAKKATETLKITNDLAFNDSLKEIARLYDSGEVAILNNVGYPNPNRSHFRSTDIWQTASQTNQYLSTGWVGRYLDANCQNSYQAIEVDDSLSLAMKGNKINGIAVSDPNQLHNNTREPFFKNIVKHTSKDMLDEDNQGYLYKTMLETYSSASYINETSKIYTTNTVYPQNPFAKHLKTIADFIISGLKTRVFYSTLGGFDSHVNQLTSQDRLLKVYSEGVGALVKDLKKNDRFKDTIILTFSEFGRRVKQNGSRGTDHGAANNAIVIGGALKKPGIYNELPNLADLDANGDIKYTIDFRSIYATILNNWLDVDDHTVLQKNFSKLGFV</sequence>
<dbReference type="SUPFAM" id="SSF53649">
    <property type="entry name" value="Alkaline phosphatase-like"/>
    <property type="match status" value="1"/>
</dbReference>
<dbReference type="Proteomes" id="UP000076715">
    <property type="component" value="Unassembled WGS sequence"/>
</dbReference>
<name>A0A163AFI0_9FLAO</name>
<accession>A0A163AFI0</accession>
<dbReference type="STRING" id="1642818.AWE51_06040"/>
<reference evidence="1 2" key="1">
    <citation type="submission" date="2016-01" db="EMBL/GenBank/DDBJ databases">
        <title>The draft genome sequence of Aquimarina sp. RZW4-3-2.</title>
        <authorList>
            <person name="Wang Y."/>
        </authorList>
    </citation>
    <scope>NUCLEOTIDE SEQUENCE [LARGE SCALE GENOMIC DNA]</scope>
    <source>
        <strain evidence="1 2">RZW4-3-2</strain>
    </source>
</reference>
<dbReference type="EMBL" id="LQRT01000013">
    <property type="protein sequence ID" value="KZS40511.1"/>
    <property type="molecule type" value="Genomic_DNA"/>
</dbReference>
<keyword evidence="2" id="KW-1185">Reference proteome</keyword>